<accession>A0A6G1Q7M5</accession>
<dbReference type="Proteomes" id="UP000503349">
    <property type="component" value="Chromosome 13"/>
</dbReference>
<organism evidence="1 2">
    <name type="scientific">Channa argus</name>
    <name type="common">Northern snakehead</name>
    <name type="synonym">Ophicephalus argus</name>
    <dbReference type="NCBI Taxonomy" id="215402"/>
    <lineage>
        <taxon>Eukaryota</taxon>
        <taxon>Metazoa</taxon>
        <taxon>Chordata</taxon>
        <taxon>Craniata</taxon>
        <taxon>Vertebrata</taxon>
        <taxon>Euteleostomi</taxon>
        <taxon>Actinopterygii</taxon>
        <taxon>Neopterygii</taxon>
        <taxon>Teleostei</taxon>
        <taxon>Neoteleostei</taxon>
        <taxon>Acanthomorphata</taxon>
        <taxon>Anabantaria</taxon>
        <taxon>Anabantiformes</taxon>
        <taxon>Channoidei</taxon>
        <taxon>Channidae</taxon>
        <taxon>Channa</taxon>
    </lineage>
</organism>
<evidence type="ECO:0000313" key="1">
    <source>
        <dbReference type="EMBL" id="KAF3698278.1"/>
    </source>
</evidence>
<proteinExistence type="predicted"/>
<gene>
    <name evidence="1" type="ORF">EXN66_Car013959</name>
</gene>
<dbReference type="AlphaFoldDB" id="A0A6G1Q7M5"/>
<dbReference type="EMBL" id="CM015724">
    <property type="protein sequence ID" value="KAF3698278.1"/>
    <property type="molecule type" value="Genomic_DNA"/>
</dbReference>
<keyword evidence="2" id="KW-1185">Reference proteome</keyword>
<evidence type="ECO:0000313" key="2">
    <source>
        <dbReference type="Proteomes" id="UP000503349"/>
    </source>
</evidence>
<reference evidence="2" key="2">
    <citation type="submission" date="2019-02" db="EMBL/GenBank/DDBJ databases">
        <title>Opniocepnalus argus Var Kimnra genome.</title>
        <authorList>
            <person name="Zhou C."/>
            <person name="Xiao S."/>
        </authorList>
    </citation>
    <scope>NUCLEOTIDE SEQUENCE [LARGE SCALE GENOMIC DNA]</scope>
</reference>
<protein>
    <submittedName>
        <fullName evidence="1">Uncharacterized protein</fullName>
    </submittedName>
</protein>
<reference evidence="1 2" key="1">
    <citation type="submission" date="2019-02" db="EMBL/GenBank/DDBJ databases">
        <title>Opniocepnalus argus genome.</title>
        <authorList>
            <person name="Zhou C."/>
            <person name="Xiao S."/>
        </authorList>
    </citation>
    <scope>NUCLEOTIDE SEQUENCE [LARGE SCALE GENOMIC DNA]</scope>
    <source>
        <strain evidence="1">OARG1902GOOAL</strain>
        <tissue evidence="1">Muscle</tissue>
    </source>
</reference>
<name>A0A6G1Q7M5_CHAAH</name>
<sequence length="50" mass="5685">MKGAHLTHREQLGVQCLAQGAGIEPLTLWYMDDCLYQLSYSCPNIVLFKQ</sequence>